<proteinExistence type="predicted"/>
<dbReference type="AlphaFoldDB" id="A0A8H4J9K3"/>
<gene>
    <name evidence="7" type="ORF">GTA08_BOTSDO01190</name>
</gene>
<dbReference type="SUPFAM" id="SSF57701">
    <property type="entry name" value="Zn2/Cys6 DNA-binding domain"/>
    <property type="match status" value="1"/>
</dbReference>
<feature type="region of interest" description="Disordered" evidence="5">
    <location>
        <begin position="67"/>
        <end position="127"/>
    </location>
</feature>
<dbReference type="GO" id="GO:0000978">
    <property type="term" value="F:RNA polymerase II cis-regulatory region sequence-specific DNA binding"/>
    <property type="evidence" value="ECO:0007669"/>
    <property type="project" value="TreeGrafter"/>
</dbReference>
<feature type="region of interest" description="Disordered" evidence="5">
    <location>
        <begin position="1"/>
        <end position="25"/>
    </location>
</feature>
<feature type="compositionally biased region" description="Polar residues" evidence="5">
    <location>
        <begin position="91"/>
        <end position="103"/>
    </location>
</feature>
<sequence length="455" mass="49247">MFATLKYRPQSSLSQVGNTAPSRRASTTISRLACVNCRKKKLRCNGDCPACERCQLKGLECTYPKRASRAGSNKNATASADGPAQNKDRSPSSPKSAAENTKNLIPDVPNTAPSRPSSAEPDRALSASGEAQMFGTTTLVEDGLDCDNQLPTPVETSNGSCRESRSQSIGADAMSIDADPAFNLSDFDCEFSPAELEFYGLDSFSPLASTIWSNGWLEPTLPSQESTATAAVPPQTQITESTNAHLNTDTTSSSAANFSSSMSTSSTSSSSPKCECVQLAITALEEAAVWTETESFLLAQSALAAHKKSLTQCETLLACTRCASPSSVMMLVLMIFDKLITSFRQIHAFSQSRVGPFSSSSSSSILQEEVVNAAHQEYRRLSLGDYQIDSSGEWSRVMDVLLLFQLSRLGRLLMKVRARVNSSKEESQAQIIQQLEDRLRTFMTNFERSTPFSVC</sequence>
<dbReference type="GO" id="GO:0000981">
    <property type="term" value="F:DNA-binding transcription factor activity, RNA polymerase II-specific"/>
    <property type="evidence" value="ECO:0007669"/>
    <property type="project" value="InterPro"/>
</dbReference>
<evidence type="ECO:0000313" key="7">
    <source>
        <dbReference type="EMBL" id="KAF4314404.1"/>
    </source>
</evidence>
<dbReference type="PROSITE" id="PS50048">
    <property type="entry name" value="ZN2_CY6_FUNGAL_2"/>
    <property type="match status" value="1"/>
</dbReference>
<dbReference type="InterPro" id="IPR036864">
    <property type="entry name" value="Zn2-C6_fun-type_DNA-bd_sf"/>
</dbReference>
<feature type="region of interest" description="Disordered" evidence="5">
    <location>
        <begin position="240"/>
        <end position="272"/>
    </location>
</feature>
<accession>A0A8H4J9K3</accession>
<keyword evidence="3" id="KW-0804">Transcription</keyword>
<keyword evidence="1" id="KW-0805">Transcription regulation</keyword>
<dbReference type="GO" id="GO:0005634">
    <property type="term" value="C:nucleus"/>
    <property type="evidence" value="ECO:0007669"/>
    <property type="project" value="TreeGrafter"/>
</dbReference>
<feature type="compositionally biased region" description="Polar residues" evidence="5">
    <location>
        <begin position="9"/>
        <end position="25"/>
    </location>
</feature>
<keyword evidence="4" id="KW-0539">Nucleus</keyword>
<evidence type="ECO:0000256" key="1">
    <source>
        <dbReference type="ARBA" id="ARBA00023015"/>
    </source>
</evidence>
<evidence type="ECO:0000256" key="5">
    <source>
        <dbReference type="SAM" id="MobiDB-lite"/>
    </source>
</evidence>
<evidence type="ECO:0000256" key="2">
    <source>
        <dbReference type="ARBA" id="ARBA00023125"/>
    </source>
</evidence>
<dbReference type="GO" id="GO:0000435">
    <property type="term" value="P:positive regulation of transcription from RNA polymerase II promoter by galactose"/>
    <property type="evidence" value="ECO:0007669"/>
    <property type="project" value="TreeGrafter"/>
</dbReference>
<evidence type="ECO:0000259" key="6">
    <source>
        <dbReference type="PROSITE" id="PS50048"/>
    </source>
</evidence>
<comment type="caution">
    <text evidence="7">The sequence shown here is derived from an EMBL/GenBank/DDBJ whole genome shotgun (WGS) entry which is preliminary data.</text>
</comment>
<evidence type="ECO:0000256" key="4">
    <source>
        <dbReference type="ARBA" id="ARBA00023242"/>
    </source>
</evidence>
<evidence type="ECO:0000313" key="8">
    <source>
        <dbReference type="Proteomes" id="UP000572817"/>
    </source>
</evidence>
<feature type="compositionally biased region" description="Low complexity" evidence="5">
    <location>
        <begin position="248"/>
        <end position="271"/>
    </location>
</feature>
<dbReference type="CDD" id="cd00067">
    <property type="entry name" value="GAL4"/>
    <property type="match status" value="1"/>
</dbReference>
<dbReference type="SMART" id="SM00066">
    <property type="entry name" value="GAL4"/>
    <property type="match status" value="1"/>
</dbReference>
<feature type="domain" description="Zn(2)-C6 fungal-type" evidence="6">
    <location>
        <begin position="33"/>
        <end position="63"/>
    </location>
</feature>
<protein>
    <recommendedName>
        <fullName evidence="6">Zn(2)-C6 fungal-type domain-containing protein</fullName>
    </recommendedName>
</protein>
<dbReference type="InterPro" id="IPR001138">
    <property type="entry name" value="Zn2Cys6_DnaBD"/>
</dbReference>
<dbReference type="EMBL" id="WWBZ02000001">
    <property type="protein sequence ID" value="KAF4314404.1"/>
    <property type="molecule type" value="Genomic_DNA"/>
</dbReference>
<dbReference type="Proteomes" id="UP000572817">
    <property type="component" value="Unassembled WGS sequence"/>
</dbReference>
<dbReference type="GO" id="GO:0008270">
    <property type="term" value="F:zinc ion binding"/>
    <property type="evidence" value="ECO:0007669"/>
    <property type="project" value="InterPro"/>
</dbReference>
<keyword evidence="2" id="KW-0238">DNA-binding</keyword>
<dbReference type="PANTHER" id="PTHR47424">
    <property type="entry name" value="REGULATORY PROTEIN GAL4"/>
    <property type="match status" value="1"/>
</dbReference>
<name>A0A8H4J9K3_9PEZI</name>
<keyword evidence="8" id="KW-1185">Reference proteome</keyword>
<dbReference type="Pfam" id="PF00172">
    <property type="entry name" value="Zn_clus"/>
    <property type="match status" value="1"/>
</dbReference>
<dbReference type="OrthoDB" id="3790821at2759"/>
<dbReference type="PANTHER" id="PTHR47424:SF3">
    <property type="entry name" value="REGULATORY PROTEIN GAL4"/>
    <property type="match status" value="1"/>
</dbReference>
<dbReference type="PROSITE" id="PS00463">
    <property type="entry name" value="ZN2_CY6_FUNGAL_1"/>
    <property type="match status" value="1"/>
</dbReference>
<organism evidence="7 8">
    <name type="scientific">Botryosphaeria dothidea</name>
    <dbReference type="NCBI Taxonomy" id="55169"/>
    <lineage>
        <taxon>Eukaryota</taxon>
        <taxon>Fungi</taxon>
        <taxon>Dikarya</taxon>
        <taxon>Ascomycota</taxon>
        <taxon>Pezizomycotina</taxon>
        <taxon>Dothideomycetes</taxon>
        <taxon>Dothideomycetes incertae sedis</taxon>
        <taxon>Botryosphaeriales</taxon>
        <taxon>Botryosphaeriaceae</taxon>
        <taxon>Botryosphaeria</taxon>
    </lineage>
</organism>
<dbReference type="InterPro" id="IPR051127">
    <property type="entry name" value="Fungal_SecMet_Regulators"/>
</dbReference>
<dbReference type="Gene3D" id="4.10.240.10">
    <property type="entry name" value="Zn(2)-C6 fungal-type DNA-binding domain"/>
    <property type="match status" value="1"/>
</dbReference>
<evidence type="ECO:0000256" key="3">
    <source>
        <dbReference type="ARBA" id="ARBA00023163"/>
    </source>
</evidence>
<reference evidence="7" key="1">
    <citation type="submission" date="2020-04" db="EMBL/GenBank/DDBJ databases">
        <title>Genome Assembly and Annotation of Botryosphaeria dothidea sdau 11-99, a Latent Pathogen of Apple Fruit Ring Rot in China.</title>
        <authorList>
            <person name="Yu C."/>
            <person name="Diao Y."/>
            <person name="Lu Q."/>
            <person name="Zhao J."/>
            <person name="Cui S."/>
            <person name="Peng C."/>
            <person name="He B."/>
            <person name="Liu H."/>
        </authorList>
    </citation>
    <scope>NUCLEOTIDE SEQUENCE [LARGE SCALE GENOMIC DNA]</scope>
    <source>
        <strain evidence="7">Sdau11-99</strain>
    </source>
</reference>